<dbReference type="Proteomes" id="UP001234297">
    <property type="component" value="Chromosome 4"/>
</dbReference>
<accession>A0ACC2KCJ8</accession>
<reference evidence="1 2" key="1">
    <citation type="journal article" date="2022" name="Hortic Res">
        <title>A haplotype resolved chromosomal level avocado genome allows analysis of novel avocado genes.</title>
        <authorList>
            <person name="Nath O."/>
            <person name="Fletcher S.J."/>
            <person name="Hayward A."/>
            <person name="Shaw L.M."/>
            <person name="Masouleh A.K."/>
            <person name="Furtado A."/>
            <person name="Henry R.J."/>
            <person name="Mitter N."/>
        </authorList>
    </citation>
    <scope>NUCLEOTIDE SEQUENCE [LARGE SCALE GENOMIC DNA]</scope>
    <source>
        <strain evidence="2">cv. Hass</strain>
    </source>
</reference>
<gene>
    <name evidence="1" type="ORF">MRB53_015030</name>
</gene>
<evidence type="ECO:0000313" key="1">
    <source>
        <dbReference type="EMBL" id="KAJ8618844.1"/>
    </source>
</evidence>
<protein>
    <submittedName>
        <fullName evidence="1">Uncharacterized protein</fullName>
    </submittedName>
</protein>
<organism evidence="1 2">
    <name type="scientific">Persea americana</name>
    <name type="common">Avocado</name>
    <dbReference type="NCBI Taxonomy" id="3435"/>
    <lineage>
        <taxon>Eukaryota</taxon>
        <taxon>Viridiplantae</taxon>
        <taxon>Streptophyta</taxon>
        <taxon>Embryophyta</taxon>
        <taxon>Tracheophyta</taxon>
        <taxon>Spermatophyta</taxon>
        <taxon>Magnoliopsida</taxon>
        <taxon>Magnoliidae</taxon>
        <taxon>Laurales</taxon>
        <taxon>Lauraceae</taxon>
        <taxon>Persea</taxon>
    </lineage>
</organism>
<evidence type="ECO:0000313" key="2">
    <source>
        <dbReference type="Proteomes" id="UP001234297"/>
    </source>
</evidence>
<comment type="caution">
    <text evidence="1">The sequence shown here is derived from an EMBL/GenBank/DDBJ whole genome shotgun (WGS) entry which is preliminary data.</text>
</comment>
<proteinExistence type="predicted"/>
<dbReference type="EMBL" id="CM056812">
    <property type="protein sequence ID" value="KAJ8618844.1"/>
    <property type="molecule type" value="Genomic_DNA"/>
</dbReference>
<sequence>MAPSALRRAIGTVKDQTSIGLAKFSTSYSISLLNVAIVKATRHDERPASQRHVVNIVNLTCCSLPYVSSCVTTLSKRLHKTHNWVVAVKALMVVHRLLSQGDPSYEHEIFFRNWGGARLLNMSDFRDASRSNSWDFTAFVRTFARYLDEQLEFRINGLVSLRDKDEKEAYQKQQQQKKLGYFVTSACSTPVREMKIEHILMRSQQLQELLERFLACRPTGEAKTHRMVMFALQSLVAESFQIYFYIVEIMAILIERFMELEVPDCMKVLDIFSRASKQFTEVDIFYNWCKTAGIGRSSEYPRVQMITPKKLAVMDNFIRDKAALARCRKALKQEPHKPKVQEQTNIEALPAPQGFIQEIALEEKQEEENSVIVQNTQEANLIDIDDDASMTGEEYGDRMALALFPGDPLPPPAWEAFDDEPCDWETALVQSASKLSNQKVTLGGGFDLMMLDTMYQRAPTVGGGAHVGSASSMAFSGAVTTVLALPAPPVAGNGVQREDPFAASLAVAPPAYVQMWDMERKQQLLVVEQLMWEQYARNGMQGYHGLERLQGQAYPYHMGYSGYPQSHGS</sequence>
<name>A0ACC2KCJ8_PERAE</name>
<keyword evidence="2" id="KW-1185">Reference proteome</keyword>